<evidence type="ECO:0000259" key="1">
    <source>
        <dbReference type="PROSITE" id="PS50943"/>
    </source>
</evidence>
<dbReference type="SMART" id="SM00530">
    <property type="entry name" value="HTH_XRE"/>
    <property type="match status" value="1"/>
</dbReference>
<dbReference type="CDD" id="cd00093">
    <property type="entry name" value="HTH_XRE"/>
    <property type="match status" value="1"/>
</dbReference>
<dbReference type="Gene3D" id="1.10.260.40">
    <property type="entry name" value="lambda repressor-like DNA-binding domains"/>
    <property type="match status" value="1"/>
</dbReference>
<dbReference type="InterPro" id="IPR010982">
    <property type="entry name" value="Lambda_DNA-bd_dom_sf"/>
</dbReference>
<proteinExistence type="predicted"/>
<evidence type="ECO:0000313" key="2">
    <source>
        <dbReference type="EMBL" id="DAD94043.1"/>
    </source>
</evidence>
<dbReference type="PROSITE" id="PS50943">
    <property type="entry name" value="HTH_CROC1"/>
    <property type="match status" value="1"/>
</dbReference>
<dbReference type="EMBL" id="BK015172">
    <property type="protein sequence ID" value="DAD94043.1"/>
    <property type="molecule type" value="Genomic_DNA"/>
</dbReference>
<accession>A0A8S5NIZ0</accession>
<reference evidence="2" key="1">
    <citation type="journal article" date="2021" name="Proc. Natl. Acad. Sci. U.S.A.">
        <title>A Catalog of Tens of Thousands of Viruses from Human Metagenomes Reveals Hidden Associations with Chronic Diseases.</title>
        <authorList>
            <person name="Tisza M.J."/>
            <person name="Buck C.B."/>
        </authorList>
    </citation>
    <scope>NUCLEOTIDE SEQUENCE</scope>
    <source>
        <strain evidence="2">Ct7bD4</strain>
    </source>
</reference>
<sequence>MKDYSGPHPVMHMAVLRKGLDLKKLVYERTPYGFVTWCHEVGISPRIIKLNHGDCCRISTAELIAKNLRMSFNSIFKHTTIKQNSWGNRFRYKLKHDEFKALLAKRKLNVQGAAEICGVHYVTLYSYLRDEKVARFKTAVLIADGLKVPIETIFRVQDY</sequence>
<organism evidence="2">
    <name type="scientific">Myoviridae sp. ct7bD4</name>
    <dbReference type="NCBI Taxonomy" id="2826618"/>
    <lineage>
        <taxon>Viruses</taxon>
        <taxon>Duplodnaviria</taxon>
        <taxon>Heunggongvirae</taxon>
        <taxon>Uroviricota</taxon>
        <taxon>Caudoviricetes</taxon>
    </lineage>
</organism>
<protein>
    <submittedName>
        <fullName evidence="2">Repressor</fullName>
    </submittedName>
</protein>
<name>A0A8S5NIZ0_9CAUD</name>
<dbReference type="SUPFAM" id="SSF47413">
    <property type="entry name" value="lambda repressor-like DNA-binding domains"/>
    <property type="match status" value="1"/>
</dbReference>
<feature type="domain" description="HTH cro/C1-type" evidence="1">
    <location>
        <begin position="99"/>
        <end position="153"/>
    </location>
</feature>
<dbReference type="InterPro" id="IPR001387">
    <property type="entry name" value="Cro/C1-type_HTH"/>
</dbReference>
<dbReference type="GO" id="GO:0003677">
    <property type="term" value="F:DNA binding"/>
    <property type="evidence" value="ECO:0007669"/>
    <property type="project" value="InterPro"/>
</dbReference>